<protein>
    <submittedName>
        <fullName evidence="6">Tetratricopeptide repeat protein</fullName>
    </submittedName>
</protein>
<dbReference type="CDD" id="cd02947">
    <property type="entry name" value="TRX_family"/>
    <property type="match status" value="1"/>
</dbReference>
<dbReference type="InterPro" id="IPR013766">
    <property type="entry name" value="Thioredoxin_domain"/>
</dbReference>
<keyword evidence="5" id="KW-0676">Redox-active center</keyword>
<dbReference type="InterPro" id="IPR017937">
    <property type="entry name" value="Thioredoxin_CS"/>
</dbReference>
<gene>
    <name evidence="6" type="ORF">QQ91_014895</name>
</gene>
<evidence type="ECO:0000256" key="1">
    <source>
        <dbReference type="ARBA" id="ARBA00008987"/>
    </source>
</evidence>
<evidence type="ECO:0000256" key="4">
    <source>
        <dbReference type="ARBA" id="ARBA00023157"/>
    </source>
</evidence>
<keyword evidence="4" id="KW-1015">Disulfide bond</keyword>
<accession>A0A0C1UR44</accession>
<evidence type="ECO:0000256" key="3">
    <source>
        <dbReference type="ARBA" id="ARBA00022982"/>
    </source>
</evidence>
<dbReference type="AlphaFoldDB" id="A0A0C1UR44"/>
<dbReference type="InterPro" id="IPR036249">
    <property type="entry name" value="Thioredoxin-like_sf"/>
</dbReference>
<keyword evidence="3" id="KW-0249">Electron transport</keyword>
<dbReference type="GO" id="GO:0015035">
    <property type="term" value="F:protein-disulfide reductase activity"/>
    <property type="evidence" value="ECO:0007669"/>
    <property type="project" value="TreeGrafter"/>
</dbReference>
<dbReference type="InterPro" id="IPR011990">
    <property type="entry name" value="TPR-like_helical_dom_sf"/>
</dbReference>
<dbReference type="SUPFAM" id="SSF48452">
    <property type="entry name" value="TPR-like"/>
    <property type="match status" value="1"/>
</dbReference>
<dbReference type="Pfam" id="PF14559">
    <property type="entry name" value="TPR_19"/>
    <property type="match status" value="1"/>
</dbReference>
<dbReference type="Gene3D" id="1.25.40.10">
    <property type="entry name" value="Tetratricopeptide repeat domain"/>
    <property type="match status" value="2"/>
</dbReference>
<evidence type="ECO:0000256" key="2">
    <source>
        <dbReference type="ARBA" id="ARBA00022448"/>
    </source>
</evidence>
<dbReference type="PROSITE" id="PS51352">
    <property type="entry name" value="THIOREDOXIN_2"/>
    <property type="match status" value="1"/>
</dbReference>
<dbReference type="Pfam" id="PF14561">
    <property type="entry name" value="TPR_20"/>
    <property type="match status" value="1"/>
</dbReference>
<dbReference type="Pfam" id="PF00085">
    <property type="entry name" value="Thioredoxin"/>
    <property type="match status" value="1"/>
</dbReference>
<organism evidence="6">
    <name type="scientific">Lyngbya confervoides BDU141951</name>
    <dbReference type="NCBI Taxonomy" id="1574623"/>
    <lineage>
        <taxon>Bacteria</taxon>
        <taxon>Bacillati</taxon>
        <taxon>Cyanobacteriota</taxon>
        <taxon>Cyanophyceae</taxon>
        <taxon>Oscillatoriophycideae</taxon>
        <taxon>Oscillatoriales</taxon>
        <taxon>Microcoleaceae</taxon>
        <taxon>Lyngbya</taxon>
    </lineage>
</organism>
<evidence type="ECO:0000313" key="6">
    <source>
        <dbReference type="EMBL" id="NEV68399.1"/>
    </source>
</evidence>
<comment type="similarity">
    <text evidence="1">Belongs to the thioredoxin family.</text>
</comment>
<evidence type="ECO:0000256" key="5">
    <source>
        <dbReference type="ARBA" id="ARBA00023284"/>
    </source>
</evidence>
<keyword evidence="2" id="KW-0813">Transport</keyword>
<dbReference type="GO" id="GO:0006950">
    <property type="term" value="P:response to stress"/>
    <property type="evidence" value="ECO:0007669"/>
    <property type="project" value="UniProtKB-ARBA"/>
</dbReference>
<dbReference type="PANTHER" id="PTHR45663">
    <property type="entry name" value="GEO12009P1"/>
    <property type="match status" value="1"/>
</dbReference>
<dbReference type="PROSITE" id="PS00194">
    <property type="entry name" value="THIOREDOXIN_1"/>
    <property type="match status" value="1"/>
</dbReference>
<dbReference type="EMBL" id="JTHE02000003">
    <property type="protein sequence ID" value="NEV68399.1"/>
    <property type="molecule type" value="Genomic_DNA"/>
</dbReference>
<dbReference type="GO" id="GO:0005737">
    <property type="term" value="C:cytoplasm"/>
    <property type="evidence" value="ECO:0007669"/>
    <property type="project" value="TreeGrafter"/>
</dbReference>
<dbReference type="Gene3D" id="3.40.30.10">
    <property type="entry name" value="Glutaredoxin"/>
    <property type="match status" value="1"/>
</dbReference>
<dbReference type="PANTHER" id="PTHR45663:SF11">
    <property type="entry name" value="GEO12009P1"/>
    <property type="match status" value="1"/>
</dbReference>
<proteinExistence type="inferred from homology"/>
<reference evidence="6" key="2">
    <citation type="journal article" date="2015" name="Genome Announc.">
        <title>Draft Genome Sequence of Filamentous Marine Cyanobacterium Lyngbya confervoides Strain BDU141951.</title>
        <authorList>
            <person name="Chandrababunaidu M.M."/>
            <person name="Sen D."/>
            <person name="Tripathy S."/>
        </authorList>
    </citation>
    <scope>NUCLEOTIDE SEQUENCE</scope>
    <source>
        <strain evidence="6">BDU141951</strain>
    </source>
</reference>
<reference evidence="6" key="3">
    <citation type="submission" date="2020-02" db="EMBL/GenBank/DDBJ databases">
        <authorList>
            <person name="Sarangi A.N."/>
            <person name="Ghosh S."/>
            <person name="Mukherjee M."/>
            <person name="Tripathy S."/>
        </authorList>
    </citation>
    <scope>NUCLEOTIDE SEQUENCE</scope>
    <source>
        <strain evidence="6">BDU141951</strain>
    </source>
</reference>
<dbReference type="PROSITE" id="PS51354">
    <property type="entry name" value="GLUTAREDOXIN_2"/>
    <property type="match status" value="1"/>
</dbReference>
<sequence>MGAIVEVTSPTFEEAVLEQSYQMPVVIDFYAQWCGPCQMLKPLLEKLTQEYEFTLAKVDIDQSPELARIYHVEGVPDVKVAVKGEMFNGFVGMLDEGQLRSFLEQLNLKSQFEEALAELATIRTTGDRRQLQEKYAELLRQYPDRPQLLLDAAQFYLSQKEFDEAIALLDRIDPLQKPYGDQAQAVRSLMEFHQTVAELSPDSEADELYLAGAKAAIAGDYEAGLAQFLALVQCDRKYRADAGRKSMLTLFNLLGNDHPLTQTYRKQLMQTLY</sequence>
<dbReference type="SUPFAM" id="SSF52833">
    <property type="entry name" value="Thioredoxin-like"/>
    <property type="match status" value="1"/>
</dbReference>
<reference evidence="6" key="1">
    <citation type="submission" date="2014-11" db="EMBL/GenBank/DDBJ databases">
        <authorList>
            <person name="Malar M.C."/>
            <person name="Sen D."/>
            <person name="Tripathy S."/>
        </authorList>
    </citation>
    <scope>NUCLEOTIDE SEQUENCE</scope>
    <source>
        <strain evidence="6">BDU141951</strain>
    </source>
</reference>
<comment type="caution">
    <text evidence="6">The sequence shown here is derived from an EMBL/GenBank/DDBJ whole genome shotgun (WGS) entry which is preliminary data.</text>
</comment>
<name>A0A0C1UR44_9CYAN</name>